<evidence type="ECO:0000313" key="8">
    <source>
        <dbReference type="EMBL" id="CAD6334865.1"/>
    </source>
</evidence>
<dbReference type="GO" id="GO:0008970">
    <property type="term" value="F:phospholipase A1 activity"/>
    <property type="evidence" value="ECO:0007669"/>
    <property type="project" value="UniProtKB-UniRule"/>
</dbReference>
<dbReference type="Proteomes" id="UP000604825">
    <property type="component" value="Unassembled WGS sequence"/>
</dbReference>
<evidence type="ECO:0000256" key="5">
    <source>
        <dbReference type="ARBA" id="ARBA00023098"/>
    </source>
</evidence>
<dbReference type="PANTHER" id="PTHR31828:SF48">
    <property type="entry name" value="PHOSPHOLIPASE A1"/>
    <property type="match status" value="1"/>
</dbReference>
<comment type="function">
    <text evidence="1 6">Acylhydrolase that catalyzes the hydrolysis of phospholipids at the sn-1 position.</text>
</comment>
<evidence type="ECO:0000256" key="6">
    <source>
        <dbReference type="RuleBase" id="RU367093"/>
    </source>
</evidence>
<dbReference type="Gene3D" id="3.40.50.1820">
    <property type="entry name" value="alpha/beta hydrolase"/>
    <property type="match status" value="1"/>
</dbReference>
<dbReference type="InterPro" id="IPR029058">
    <property type="entry name" value="AB_hydrolase_fold"/>
</dbReference>
<dbReference type="AlphaFoldDB" id="A0A811RY12"/>
<comment type="caution">
    <text evidence="8">The sequence shown here is derived from an EMBL/GenBank/DDBJ whole genome shotgun (WGS) entry which is preliminary data.</text>
</comment>
<evidence type="ECO:0000256" key="4">
    <source>
        <dbReference type="ARBA" id="ARBA00022963"/>
    </source>
</evidence>
<dbReference type="SUPFAM" id="SSF53474">
    <property type="entry name" value="alpha/beta-Hydrolases"/>
    <property type="match status" value="1"/>
</dbReference>
<gene>
    <name evidence="8" type="ORF">NCGR_LOCUS58963</name>
</gene>
<dbReference type="Pfam" id="PF01764">
    <property type="entry name" value="Lipase_3"/>
    <property type="match status" value="1"/>
</dbReference>
<sequence>MELHKDVVTSITVVGHSLGAALATLNAVDIAANGLNAPASTRSSQPPCPVTTIVFACPHVGDRFFKAALGSFRDLRALHVKNAGDVVPVVPPLTYVDVAVVLPIDTGRSPYLRPTGTPQTLHNLECYLHGVAGEQGSAGGFRLEVDCDVALVSKGADAVRDEYPVPVNWWVPENKWMVRGADGHWMLKNFEEI</sequence>
<comment type="similarity">
    <text evidence="2 6">Belongs to the AB hydrolase superfamily. Lipase family.</text>
</comment>
<dbReference type="EMBL" id="CAJGYO010000017">
    <property type="protein sequence ID" value="CAD6334865.1"/>
    <property type="molecule type" value="Genomic_DNA"/>
</dbReference>
<protein>
    <recommendedName>
        <fullName evidence="6">Phospholipase A1</fullName>
        <ecNumber evidence="6">3.1.1.-</ecNumber>
    </recommendedName>
</protein>
<dbReference type="EC" id="3.1.1.-" evidence="6"/>
<evidence type="ECO:0000259" key="7">
    <source>
        <dbReference type="Pfam" id="PF01764"/>
    </source>
</evidence>
<organism evidence="8 9">
    <name type="scientific">Miscanthus lutarioriparius</name>
    <dbReference type="NCBI Taxonomy" id="422564"/>
    <lineage>
        <taxon>Eukaryota</taxon>
        <taxon>Viridiplantae</taxon>
        <taxon>Streptophyta</taxon>
        <taxon>Embryophyta</taxon>
        <taxon>Tracheophyta</taxon>
        <taxon>Spermatophyta</taxon>
        <taxon>Magnoliopsida</taxon>
        <taxon>Liliopsida</taxon>
        <taxon>Poales</taxon>
        <taxon>Poaceae</taxon>
        <taxon>PACMAD clade</taxon>
        <taxon>Panicoideae</taxon>
        <taxon>Andropogonodae</taxon>
        <taxon>Andropogoneae</taxon>
        <taxon>Saccharinae</taxon>
        <taxon>Miscanthus</taxon>
    </lineage>
</organism>
<evidence type="ECO:0000256" key="1">
    <source>
        <dbReference type="ARBA" id="ARBA00003523"/>
    </source>
</evidence>
<dbReference type="InterPro" id="IPR002921">
    <property type="entry name" value="Fungal_lipase-type"/>
</dbReference>
<dbReference type="PANTHER" id="PTHR31828">
    <property type="entry name" value="PHOSPHOLIPASE A1-IIGAMMA"/>
    <property type="match status" value="1"/>
</dbReference>
<evidence type="ECO:0000313" key="9">
    <source>
        <dbReference type="Proteomes" id="UP000604825"/>
    </source>
</evidence>
<feature type="domain" description="Fungal lipase-type" evidence="7">
    <location>
        <begin position="9"/>
        <end position="93"/>
    </location>
</feature>
<dbReference type="InterPro" id="IPR033556">
    <property type="entry name" value="PLA"/>
</dbReference>
<evidence type="ECO:0000256" key="3">
    <source>
        <dbReference type="ARBA" id="ARBA00022801"/>
    </source>
</evidence>
<keyword evidence="3 6" id="KW-0378">Hydrolase</keyword>
<name>A0A811RY12_9POAL</name>
<dbReference type="GO" id="GO:0016042">
    <property type="term" value="P:lipid catabolic process"/>
    <property type="evidence" value="ECO:0007669"/>
    <property type="project" value="UniProtKB-UniRule"/>
</dbReference>
<reference evidence="8" key="1">
    <citation type="submission" date="2020-10" db="EMBL/GenBank/DDBJ databases">
        <authorList>
            <person name="Han B."/>
            <person name="Lu T."/>
            <person name="Zhao Q."/>
            <person name="Huang X."/>
            <person name="Zhao Y."/>
        </authorList>
    </citation>
    <scope>NUCLEOTIDE SEQUENCE</scope>
</reference>
<keyword evidence="4 6" id="KW-0442">Lipid degradation</keyword>
<keyword evidence="5 6" id="KW-0443">Lipid metabolism</keyword>
<dbReference type="OrthoDB" id="666051at2759"/>
<accession>A0A811RY12</accession>
<evidence type="ECO:0000256" key="2">
    <source>
        <dbReference type="ARBA" id="ARBA00010701"/>
    </source>
</evidence>
<keyword evidence="9" id="KW-1185">Reference proteome</keyword>
<proteinExistence type="inferred from homology"/>